<keyword evidence="5" id="KW-1185">Reference proteome</keyword>
<sequence length="464" mass="51537">MVVKTQNTIQGRDNLSLLNADGSNSFMVSALSDSLPTPIEARDSDRPLRIGLLSYRGNPHCGGQGVYIRHLSRALCELGHRVDVIAGQPYPELDNGARLHRLPSLDLYNPEALFRTPSIRELCNPINIVEWIGISTMGFSEPLTFGLRAFQRLRNGNGYDILHDNQCLSYGIWALARRMPTVATIHHPITVDRDLAVRAERVLWKKFKHLRWYSFIGMQKRVAPVFRRIITVSDHARKDISREFGIPAQRFSVVPNGIDTRLFHPLPGVEREPGRLIVTNSADIALKGLHILLHALALLAPRRPQLRLVVVGMPKKKSPIHGLIRDLGLGQRVQFTGRIRQEAFVHQYARAWAAVVPSLYEGFGLPAGEAMACGVPVISTTGGALPEVVGNAGLLVPPGDPRALAEAIALICDNPQRAQALGRAGYERVMAHFTWTAAARKTVAVYRRTIDDYRRLALPEPARR</sequence>
<evidence type="ECO:0000259" key="2">
    <source>
        <dbReference type="Pfam" id="PF00534"/>
    </source>
</evidence>
<dbReference type="Pfam" id="PF00534">
    <property type="entry name" value="Glycos_transf_1"/>
    <property type="match status" value="1"/>
</dbReference>
<dbReference type="GO" id="GO:0009103">
    <property type="term" value="P:lipopolysaccharide biosynthetic process"/>
    <property type="evidence" value="ECO:0007669"/>
    <property type="project" value="TreeGrafter"/>
</dbReference>
<dbReference type="Pfam" id="PF13439">
    <property type="entry name" value="Glyco_transf_4"/>
    <property type="match status" value="1"/>
</dbReference>
<dbReference type="CDD" id="cd03801">
    <property type="entry name" value="GT4_PimA-like"/>
    <property type="match status" value="1"/>
</dbReference>
<dbReference type="SUPFAM" id="SSF53756">
    <property type="entry name" value="UDP-Glycosyltransferase/glycogen phosphorylase"/>
    <property type="match status" value="1"/>
</dbReference>
<feature type="domain" description="Glycosyl transferase family 1" evidence="2">
    <location>
        <begin position="285"/>
        <end position="428"/>
    </location>
</feature>
<keyword evidence="1" id="KW-0808">Transferase</keyword>
<name>A0AA41UMW8_9BACT</name>
<dbReference type="Gene3D" id="3.40.50.2000">
    <property type="entry name" value="Glycogen Phosphorylase B"/>
    <property type="match status" value="2"/>
</dbReference>
<organism evidence="4 5">
    <name type="scientific">Desulfatitalea alkaliphila</name>
    <dbReference type="NCBI Taxonomy" id="2929485"/>
    <lineage>
        <taxon>Bacteria</taxon>
        <taxon>Pseudomonadati</taxon>
        <taxon>Thermodesulfobacteriota</taxon>
        <taxon>Desulfobacteria</taxon>
        <taxon>Desulfobacterales</taxon>
        <taxon>Desulfosarcinaceae</taxon>
        <taxon>Desulfatitalea</taxon>
    </lineage>
</organism>
<comment type="caution">
    <text evidence="4">The sequence shown here is derived from an EMBL/GenBank/DDBJ whole genome shotgun (WGS) entry which is preliminary data.</text>
</comment>
<dbReference type="InterPro" id="IPR028098">
    <property type="entry name" value="Glyco_trans_4-like_N"/>
</dbReference>
<dbReference type="InterPro" id="IPR001296">
    <property type="entry name" value="Glyco_trans_1"/>
</dbReference>
<evidence type="ECO:0000256" key="1">
    <source>
        <dbReference type="ARBA" id="ARBA00022679"/>
    </source>
</evidence>
<dbReference type="GO" id="GO:0016757">
    <property type="term" value="F:glycosyltransferase activity"/>
    <property type="evidence" value="ECO:0007669"/>
    <property type="project" value="InterPro"/>
</dbReference>
<reference evidence="4" key="1">
    <citation type="submission" date="2022-04" db="EMBL/GenBank/DDBJ databases">
        <title>Desulfatitalea alkaliphila sp. nov., a novel anaerobic sulfate-reducing bacterium isolated from terrestrial mud volcano, Taman Peninsula, Russia.</title>
        <authorList>
            <person name="Khomyakova M.A."/>
            <person name="Merkel A.Y."/>
            <person name="Slobodkin A.I."/>
        </authorList>
    </citation>
    <scope>NUCLEOTIDE SEQUENCE</scope>
    <source>
        <strain evidence="4">M08but</strain>
    </source>
</reference>
<dbReference type="RefSeq" id="WP_246914946.1">
    <property type="nucleotide sequence ID" value="NZ_JALJRB010000045.1"/>
</dbReference>
<evidence type="ECO:0000313" key="4">
    <source>
        <dbReference type="EMBL" id="MCJ8503101.1"/>
    </source>
</evidence>
<dbReference type="PANTHER" id="PTHR46401">
    <property type="entry name" value="GLYCOSYLTRANSFERASE WBBK-RELATED"/>
    <property type="match status" value="1"/>
</dbReference>
<dbReference type="PANTHER" id="PTHR46401:SF2">
    <property type="entry name" value="GLYCOSYLTRANSFERASE WBBK-RELATED"/>
    <property type="match status" value="1"/>
</dbReference>
<dbReference type="AlphaFoldDB" id="A0AA41UMW8"/>
<evidence type="ECO:0000313" key="5">
    <source>
        <dbReference type="Proteomes" id="UP001165427"/>
    </source>
</evidence>
<feature type="domain" description="Glycosyltransferase subfamily 4-like N-terminal" evidence="3">
    <location>
        <begin position="62"/>
        <end position="261"/>
    </location>
</feature>
<gene>
    <name evidence="4" type="ORF">MRX98_21185</name>
</gene>
<dbReference type="Proteomes" id="UP001165427">
    <property type="component" value="Unassembled WGS sequence"/>
</dbReference>
<dbReference type="EMBL" id="JALJRB010000045">
    <property type="protein sequence ID" value="MCJ8503101.1"/>
    <property type="molecule type" value="Genomic_DNA"/>
</dbReference>
<accession>A0AA41UMW8</accession>
<proteinExistence type="predicted"/>
<protein>
    <submittedName>
        <fullName evidence="4">Glycosyltransferase family 4 protein</fullName>
    </submittedName>
</protein>
<evidence type="ECO:0000259" key="3">
    <source>
        <dbReference type="Pfam" id="PF13439"/>
    </source>
</evidence>